<comment type="caution">
    <text evidence="4">The sequence shown here is derived from an EMBL/GenBank/DDBJ whole genome shotgun (WGS) entry which is preliminary data.</text>
</comment>
<keyword evidence="5" id="KW-1185">Reference proteome</keyword>
<dbReference type="Proteomes" id="UP000054978">
    <property type="component" value="Unassembled WGS sequence"/>
</dbReference>
<feature type="chain" id="PRO_5007625015" evidence="2">
    <location>
        <begin position="21"/>
        <end position="195"/>
    </location>
</feature>
<dbReference type="InterPro" id="IPR009561">
    <property type="entry name" value="DUF1177"/>
</dbReference>
<dbReference type="STRING" id="1777144.AWB83_06950"/>
<reference evidence="4" key="1">
    <citation type="submission" date="2016-01" db="EMBL/GenBank/DDBJ databases">
        <authorList>
            <person name="Peeters C."/>
        </authorList>
    </citation>
    <scope>NUCLEOTIDE SEQUENCE [LARGE SCALE GENOMIC DNA]</scope>
    <source>
        <strain evidence="4">LMG 29326</strain>
    </source>
</reference>
<dbReference type="InterPro" id="IPR023614">
    <property type="entry name" value="Porin_dom_sf"/>
</dbReference>
<evidence type="ECO:0000259" key="3">
    <source>
        <dbReference type="Pfam" id="PF13609"/>
    </source>
</evidence>
<dbReference type="EMBL" id="FCOB02000069">
    <property type="protein sequence ID" value="SAL04069.1"/>
    <property type="molecule type" value="Genomic_DNA"/>
</dbReference>
<dbReference type="Pfam" id="PF06675">
    <property type="entry name" value="DUF1177"/>
    <property type="match status" value="1"/>
</dbReference>
<evidence type="ECO:0000313" key="4">
    <source>
        <dbReference type="EMBL" id="SAL04069.1"/>
    </source>
</evidence>
<accession>A0A158EB10</accession>
<dbReference type="InterPro" id="IPR033900">
    <property type="entry name" value="Gram_neg_porin_domain"/>
</dbReference>
<feature type="domain" description="Porin" evidence="3">
    <location>
        <begin position="7"/>
        <end position="44"/>
    </location>
</feature>
<dbReference type="SUPFAM" id="SSF56935">
    <property type="entry name" value="Porins"/>
    <property type="match status" value="1"/>
</dbReference>
<dbReference type="AlphaFoldDB" id="A0A158EB10"/>
<proteinExistence type="predicted"/>
<dbReference type="Gene3D" id="2.40.160.10">
    <property type="entry name" value="Porin"/>
    <property type="match status" value="1"/>
</dbReference>
<evidence type="ECO:0000256" key="2">
    <source>
        <dbReference type="SAM" id="SignalP"/>
    </source>
</evidence>
<feature type="compositionally biased region" description="Basic and acidic residues" evidence="1">
    <location>
        <begin position="181"/>
        <end position="195"/>
    </location>
</feature>
<dbReference type="RefSeq" id="WP_143750159.1">
    <property type="nucleotide sequence ID" value="NZ_FCOB02000069.1"/>
</dbReference>
<gene>
    <name evidence="4" type="ORF">AWB83_06950</name>
</gene>
<evidence type="ECO:0000313" key="5">
    <source>
        <dbReference type="Proteomes" id="UP000054978"/>
    </source>
</evidence>
<name>A0A158EB10_9BURK</name>
<feature type="signal peptide" evidence="2">
    <location>
        <begin position="1"/>
        <end position="20"/>
    </location>
</feature>
<dbReference type="Pfam" id="PF13609">
    <property type="entry name" value="Porin_4"/>
    <property type="match status" value="1"/>
</dbReference>
<evidence type="ECO:0000256" key="1">
    <source>
        <dbReference type="SAM" id="MobiDB-lite"/>
    </source>
</evidence>
<protein>
    <submittedName>
        <fullName evidence="4">Outer membrane protein (Porin)-like protein</fullName>
    </submittedName>
</protein>
<sequence length="195" mass="21014">MKGKYIALAMTASAMAGAHAQSNVTLYGVVDAALSYQTHSNPAGEWMRSLDRRVEGEQHLVKVMQSTTGRAAFTLPITQQDITPYDNGPYHFNSIMQPHAATGAPVVGVALTAESVVGGSDSSASHEVDIAEAVRFCLEVAKRYTAASADNPCEFYDAAEWRRIRQMYPDLSVPQTYGSASERKSPAADERSALV</sequence>
<keyword evidence="2" id="KW-0732">Signal</keyword>
<dbReference type="OrthoDB" id="9782903at2"/>
<feature type="region of interest" description="Disordered" evidence="1">
    <location>
        <begin position="175"/>
        <end position="195"/>
    </location>
</feature>
<organism evidence="4 5">
    <name type="scientific">Caballeronia ptereochthonis</name>
    <dbReference type="NCBI Taxonomy" id="1777144"/>
    <lineage>
        <taxon>Bacteria</taxon>
        <taxon>Pseudomonadati</taxon>
        <taxon>Pseudomonadota</taxon>
        <taxon>Betaproteobacteria</taxon>
        <taxon>Burkholderiales</taxon>
        <taxon>Burkholderiaceae</taxon>
        <taxon>Caballeronia</taxon>
    </lineage>
</organism>